<accession>A0A656ATB3</accession>
<proteinExistence type="predicted"/>
<evidence type="ECO:0000313" key="2">
    <source>
        <dbReference type="Proteomes" id="UP000041770"/>
    </source>
</evidence>
<dbReference type="AlphaFoldDB" id="A0A656ATB3"/>
<evidence type="ECO:0000313" key="1">
    <source>
        <dbReference type="EMBL" id="CSD34635.1"/>
    </source>
</evidence>
<dbReference type="EMBL" id="CWQY01000053">
    <property type="protein sequence ID" value="CSD34635.1"/>
    <property type="molecule type" value="Genomic_DNA"/>
</dbReference>
<sequence>MSPPFKKGNGLSNFAIKWGDSCCSPMKMAKSVVISISIALRNPPWRLGFVKFELKTSSEMVKSKSYKTFTSILSCY</sequence>
<protein>
    <submittedName>
        <fullName evidence="1">Uncharacterized protein</fullName>
    </submittedName>
</protein>
<reference evidence="1 2" key="1">
    <citation type="submission" date="2015-07" db="EMBL/GenBank/DDBJ databases">
        <authorList>
            <consortium name="Pathogen Informatics"/>
        </authorList>
    </citation>
    <scope>NUCLEOTIDE SEQUENCE [LARGE SCALE GENOMIC DNA]</scope>
    <source>
        <strain evidence="1 2">A316</strain>
    </source>
</reference>
<dbReference type="Proteomes" id="UP000041770">
    <property type="component" value="Unassembled WGS sequence"/>
</dbReference>
<gene>
    <name evidence="1" type="ORF">ERS013200_03951</name>
</gene>
<name>A0A656ATB3_VIBCL</name>
<organism evidence="1 2">
    <name type="scientific">Vibrio cholerae</name>
    <dbReference type="NCBI Taxonomy" id="666"/>
    <lineage>
        <taxon>Bacteria</taxon>
        <taxon>Pseudomonadati</taxon>
        <taxon>Pseudomonadota</taxon>
        <taxon>Gammaproteobacteria</taxon>
        <taxon>Vibrionales</taxon>
        <taxon>Vibrionaceae</taxon>
        <taxon>Vibrio</taxon>
    </lineage>
</organism>